<evidence type="ECO:0000313" key="3">
    <source>
        <dbReference type="Proteomes" id="UP001054945"/>
    </source>
</evidence>
<evidence type="ECO:0000256" key="1">
    <source>
        <dbReference type="SAM" id="MobiDB-lite"/>
    </source>
</evidence>
<dbReference type="EMBL" id="BPLR01019133">
    <property type="protein sequence ID" value="GIZ04762.1"/>
    <property type="molecule type" value="Genomic_DNA"/>
</dbReference>
<name>A0AAV4YEZ9_CAEEX</name>
<dbReference type="AlphaFoldDB" id="A0AAV4YEZ9"/>
<proteinExistence type="predicted"/>
<feature type="compositionally biased region" description="Basic residues" evidence="1">
    <location>
        <begin position="96"/>
        <end position="106"/>
    </location>
</feature>
<gene>
    <name evidence="2" type="ORF">CEXT_568491</name>
</gene>
<protein>
    <submittedName>
        <fullName evidence="2">Uncharacterized protein</fullName>
    </submittedName>
</protein>
<organism evidence="2 3">
    <name type="scientific">Caerostris extrusa</name>
    <name type="common">Bark spider</name>
    <name type="synonym">Caerostris bankana</name>
    <dbReference type="NCBI Taxonomy" id="172846"/>
    <lineage>
        <taxon>Eukaryota</taxon>
        <taxon>Metazoa</taxon>
        <taxon>Ecdysozoa</taxon>
        <taxon>Arthropoda</taxon>
        <taxon>Chelicerata</taxon>
        <taxon>Arachnida</taxon>
        <taxon>Araneae</taxon>
        <taxon>Araneomorphae</taxon>
        <taxon>Entelegynae</taxon>
        <taxon>Araneoidea</taxon>
        <taxon>Araneidae</taxon>
        <taxon>Caerostris</taxon>
    </lineage>
</organism>
<dbReference type="Proteomes" id="UP001054945">
    <property type="component" value="Unassembled WGS sequence"/>
</dbReference>
<feature type="compositionally biased region" description="Polar residues" evidence="1">
    <location>
        <begin position="70"/>
        <end position="86"/>
    </location>
</feature>
<sequence>MRPLVILPPSPSLPLQIRLMNNLEAISPEKIATAKDQSSPGQCFPVFFSSVSRSHRDRDQMTNAILSFHQWNNPSHTEGTQKGSTTPPLPEAQKITHGRRKQFPCM</sequence>
<evidence type="ECO:0000313" key="2">
    <source>
        <dbReference type="EMBL" id="GIZ04762.1"/>
    </source>
</evidence>
<keyword evidence="3" id="KW-1185">Reference proteome</keyword>
<feature type="region of interest" description="Disordered" evidence="1">
    <location>
        <begin position="70"/>
        <end position="106"/>
    </location>
</feature>
<accession>A0AAV4YEZ9</accession>
<reference evidence="2 3" key="1">
    <citation type="submission" date="2021-06" db="EMBL/GenBank/DDBJ databases">
        <title>Caerostris extrusa draft genome.</title>
        <authorList>
            <person name="Kono N."/>
            <person name="Arakawa K."/>
        </authorList>
    </citation>
    <scope>NUCLEOTIDE SEQUENCE [LARGE SCALE GENOMIC DNA]</scope>
</reference>
<comment type="caution">
    <text evidence="2">The sequence shown here is derived from an EMBL/GenBank/DDBJ whole genome shotgun (WGS) entry which is preliminary data.</text>
</comment>